<sequence length="603" mass="68625">MDPSIEEFKRRQDPVRVPRGTASQPVPRPGPVKFYLPLNIVFYLCLVSHAIAALYAPIQDCDETFNYWEPLHYLNHGYGLQTWEYSPKFSIRSWAYISIHALPAKTIGIFSRSKASEFYGLRLILALVCAATETRLYSAISRALNPRVGIIYLFIVAFSPGFFYASTAFLPSSFAMYTSALGLTSFMDWHGGSKTAIGIMWFGIGALLGWPFAGALILPFVMEEWLIAVVGQADLFDTFRRYLDGVVRCLIVLAIQVGIDAFFFHKIVIVPWRIVAYNVFGGSDRGPDIFGTEPWHFYMRNLLLNFNMWFILAVASGPFFIFQAVILRQHTIKPTLLRTLTFLTPFYLWLTVFTLQSHKEERFMYPAYPFLALNAAIGFHSFLTWFGSKDSVIFGKIPARLKLAAILPLVLLSLNIGLFRILGTVTAYRAPLEVYSGLNSPNLLQTGDNVCFGKDWYRFPSSHLLPNGTHAKFVKSEFDGLLPGEYHEGKTGFGFFPGTWLIPPGMNDLNQEDPGKYIQVEHCTYLVDTYMPGMKPTNYEPLYTQETGWERVTCYPFLDTAKTSLIARIIWIPDLPIIPPHYRRHWGEHCLLKRRGSRHPDIV</sequence>
<organism evidence="12 13">
    <name type="scientific">Exophiala aquamarina CBS 119918</name>
    <dbReference type="NCBI Taxonomy" id="1182545"/>
    <lineage>
        <taxon>Eukaryota</taxon>
        <taxon>Fungi</taxon>
        <taxon>Dikarya</taxon>
        <taxon>Ascomycota</taxon>
        <taxon>Pezizomycotina</taxon>
        <taxon>Eurotiomycetes</taxon>
        <taxon>Chaetothyriomycetidae</taxon>
        <taxon>Chaetothyriales</taxon>
        <taxon>Herpotrichiellaceae</taxon>
        <taxon>Exophiala</taxon>
    </lineage>
</organism>
<evidence type="ECO:0000256" key="8">
    <source>
        <dbReference type="ARBA" id="ARBA00022989"/>
    </source>
</evidence>
<dbReference type="EC" id="2.4.1.-" evidence="10"/>
<dbReference type="GO" id="GO:0000026">
    <property type="term" value="F:alpha-1,2-mannosyltransferase activity"/>
    <property type="evidence" value="ECO:0007669"/>
    <property type="project" value="TreeGrafter"/>
</dbReference>
<evidence type="ECO:0000313" key="12">
    <source>
        <dbReference type="EMBL" id="KEF61017.1"/>
    </source>
</evidence>
<keyword evidence="6 10" id="KW-0812">Transmembrane</keyword>
<dbReference type="Proteomes" id="UP000027920">
    <property type="component" value="Unassembled WGS sequence"/>
</dbReference>
<dbReference type="InterPro" id="IPR005599">
    <property type="entry name" value="GPI_mannosylTrfase"/>
</dbReference>
<feature type="region of interest" description="Disordered" evidence="11">
    <location>
        <begin position="1"/>
        <end position="24"/>
    </location>
</feature>
<dbReference type="EMBL" id="AMGV01000002">
    <property type="protein sequence ID" value="KEF61017.1"/>
    <property type="molecule type" value="Genomic_DNA"/>
</dbReference>
<evidence type="ECO:0000256" key="11">
    <source>
        <dbReference type="SAM" id="MobiDB-lite"/>
    </source>
</evidence>
<feature type="transmembrane region" description="Helical" evidence="10">
    <location>
        <begin position="336"/>
        <end position="355"/>
    </location>
</feature>
<keyword evidence="8 10" id="KW-1133">Transmembrane helix</keyword>
<keyword evidence="5 12" id="KW-0808">Transferase</keyword>
<evidence type="ECO:0000256" key="7">
    <source>
        <dbReference type="ARBA" id="ARBA00022824"/>
    </source>
</evidence>
<protein>
    <recommendedName>
        <fullName evidence="10">Mannosyltransferase</fullName>
        <ecNumber evidence="10">2.4.1.-</ecNumber>
    </recommendedName>
</protein>
<keyword evidence="13" id="KW-1185">Reference proteome</keyword>
<feature type="transmembrane region" description="Helical" evidence="10">
    <location>
        <begin position="399"/>
        <end position="422"/>
    </location>
</feature>
<feature type="compositionally biased region" description="Basic and acidic residues" evidence="11">
    <location>
        <begin position="1"/>
        <end position="16"/>
    </location>
</feature>
<feature type="transmembrane region" description="Helical" evidence="10">
    <location>
        <begin position="367"/>
        <end position="387"/>
    </location>
</feature>
<comment type="caution">
    <text evidence="12">The sequence shown here is derived from an EMBL/GenBank/DDBJ whole genome shotgun (WGS) entry which is preliminary data.</text>
</comment>
<name>A0A072PMM3_9EURO</name>
<dbReference type="GO" id="GO:0006487">
    <property type="term" value="P:protein N-linked glycosylation"/>
    <property type="evidence" value="ECO:0007669"/>
    <property type="project" value="TreeGrafter"/>
</dbReference>
<evidence type="ECO:0000313" key="13">
    <source>
        <dbReference type="Proteomes" id="UP000027920"/>
    </source>
</evidence>
<evidence type="ECO:0000256" key="2">
    <source>
        <dbReference type="ARBA" id="ARBA00004922"/>
    </source>
</evidence>
<dbReference type="AlphaFoldDB" id="A0A072PMM3"/>
<dbReference type="HOGENOM" id="CLU_018152_0_0_1"/>
<dbReference type="UniPathway" id="UPA00378"/>
<dbReference type="Pfam" id="PF03901">
    <property type="entry name" value="Glyco_transf_22"/>
    <property type="match status" value="1"/>
</dbReference>
<evidence type="ECO:0000256" key="9">
    <source>
        <dbReference type="ARBA" id="ARBA00023136"/>
    </source>
</evidence>
<feature type="transmembrane region" description="Helical" evidence="10">
    <location>
        <begin position="34"/>
        <end position="58"/>
    </location>
</feature>
<evidence type="ECO:0000256" key="4">
    <source>
        <dbReference type="ARBA" id="ARBA00022676"/>
    </source>
</evidence>
<proteinExistence type="inferred from homology"/>
<evidence type="ECO:0000256" key="6">
    <source>
        <dbReference type="ARBA" id="ARBA00022692"/>
    </source>
</evidence>
<dbReference type="GO" id="GO:0005789">
    <property type="term" value="C:endoplasmic reticulum membrane"/>
    <property type="evidence" value="ECO:0007669"/>
    <property type="project" value="UniProtKB-SubCell"/>
</dbReference>
<reference evidence="12 13" key="1">
    <citation type="submission" date="2013-03" db="EMBL/GenBank/DDBJ databases">
        <title>The Genome Sequence of Exophiala aquamarina CBS 119918.</title>
        <authorList>
            <consortium name="The Broad Institute Genomics Platform"/>
            <person name="Cuomo C."/>
            <person name="de Hoog S."/>
            <person name="Gorbushina A."/>
            <person name="Walker B."/>
            <person name="Young S.K."/>
            <person name="Zeng Q."/>
            <person name="Gargeya S."/>
            <person name="Fitzgerald M."/>
            <person name="Haas B."/>
            <person name="Abouelleil A."/>
            <person name="Allen A.W."/>
            <person name="Alvarado L."/>
            <person name="Arachchi H.M."/>
            <person name="Berlin A.M."/>
            <person name="Chapman S.B."/>
            <person name="Gainer-Dewar J."/>
            <person name="Goldberg J."/>
            <person name="Griggs A."/>
            <person name="Gujja S."/>
            <person name="Hansen M."/>
            <person name="Howarth C."/>
            <person name="Imamovic A."/>
            <person name="Ireland A."/>
            <person name="Larimer J."/>
            <person name="McCowan C."/>
            <person name="Murphy C."/>
            <person name="Pearson M."/>
            <person name="Poon T.W."/>
            <person name="Priest M."/>
            <person name="Roberts A."/>
            <person name="Saif S."/>
            <person name="Shea T."/>
            <person name="Sisk P."/>
            <person name="Sykes S."/>
            <person name="Wortman J."/>
            <person name="Nusbaum C."/>
            <person name="Birren B."/>
        </authorList>
    </citation>
    <scope>NUCLEOTIDE SEQUENCE [LARGE SCALE GENOMIC DNA]</scope>
    <source>
        <strain evidence="12 13">CBS 119918</strain>
    </source>
</reference>
<dbReference type="STRING" id="1182545.A0A072PMM3"/>
<evidence type="ECO:0000256" key="5">
    <source>
        <dbReference type="ARBA" id="ARBA00022679"/>
    </source>
</evidence>
<comment type="subcellular location">
    <subcellularLocation>
        <location evidence="1 10">Endoplasmic reticulum membrane</location>
        <topology evidence="1 10">Multi-pass membrane protein</topology>
    </subcellularLocation>
</comment>
<dbReference type="OrthoDB" id="497541at2759"/>
<dbReference type="VEuPathDB" id="FungiDB:A1O9_02581"/>
<evidence type="ECO:0000256" key="10">
    <source>
        <dbReference type="RuleBase" id="RU363075"/>
    </source>
</evidence>
<feature type="transmembrane region" description="Helical" evidence="10">
    <location>
        <begin position="150"/>
        <end position="177"/>
    </location>
</feature>
<dbReference type="GeneID" id="25277523"/>
<dbReference type="PANTHER" id="PTHR22760">
    <property type="entry name" value="GLYCOSYLTRANSFERASE"/>
    <property type="match status" value="1"/>
</dbReference>
<gene>
    <name evidence="12" type="ORF">A1O9_02581</name>
</gene>
<evidence type="ECO:0000256" key="3">
    <source>
        <dbReference type="ARBA" id="ARBA00007063"/>
    </source>
</evidence>
<dbReference type="PANTHER" id="PTHR22760:SF2">
    <property type="entry name" value="ALPHA-1,2-MANNOSYLTRANSFERASE ALG9"/>
    <property type="match status" value="1"/>
</dbReference>
<feature type="transmembrane region" description="Helical" evidence="10">
    <location>
        <begin position="242"/>
        <end position="264"/>
    </location>
</feature>
<comment type="pathway">
    <text evidence="2">Protein modification; protein glycosylation.</text>
</comment>
<keyword evidence="9 10" id="KW-0472">Membrane</keyword>
<keyword evidence="7 10" id="KW-0256">Endoplasmic reticulum</keyword>
<feature type="transmembrane region" description="Helical" evidence="10">
    <location>
        <begin position="197"/>
        <end position="221"/>
    </location>
</feature>
<comment type="similarity">
    <text evidence="3 10">Belongs to the glycosyltransferase 22 family.</text>
</comment>
<dbReference type="RefSeq" id="XP_013263607.1">
    <property type="nucleotide sequence ID" value="XM_013408153.1"/>
</dbReference>
<keyword evidence="4 10" id="KW-0328">Glycosyltransferase</keyword>
<accession>A0A072PMM3</accession>
<evidence type="ECO:0000256" key="1">
    <source>
        <dbReference type="ARBA" id="ARBA00004477"/>
    </source>
</evidence>
<feature type="transmembrane region" description="Helical" evidence="10">
    <location>
        <begin position="306"/>
        <end position="327"/>
    </location>
</feature>